<dbReference type="Pfam" id="PF00722">
    <property type="entry name" value="Glyco_hydro_16"/>
    <property type="match status" value="1"/>
</dbReference>
<feature type="signal peptide" evidence="2">
    <location>
        <begin position="1"/>
        <end position="20"/>
    </location>
</feature>
<evidence type="ECO:0000313" key="4">
    <source>
        <dbReference type="EMBL" id="QDT66314.1"/>
    </source>
</evidence>
<dbReference type="GO" id="GO:0005975">
    <property type="term" value="P:carbohydrate metabolic process"/>
    <property type="evidence" value="ECO:0007669"/>
    <property type="project" value="InterPro"/>
</dbReference>
<dbReference type="EMBL" id="CP036316">
    <property type="protein sequence ID" value="QDT66314.1"/>
    <property type="molecule type" value="Genomic_DNA"/>
</dbReference>
<dbReference type="InterPro" id="IPR050546">
    <property type="entry name" value="Glycosyl_Hydrlase_16"/>
</dbReference>
<dbReference type="Gene3D" id="2.60.120.200">
    <property type="match status" value="1"/>
</dbReference>
<dbReference type="PROSITE" id="PS51762">
    <property type="entry name" value="GH16_2"/>
    <property type="match status" value="1"/>
</dbReference>
<dbReference type="Proteomes" id="UP000319976">
    <property type="component" value="Chromosome"/>
</dbReference>
<keyword evidence="4" id="KW-0326">Glycosidase</keyword>
<dbReference type="KEGG" id="chya:V22_35790"/>
<dbReference type="RefSeq" id="WP_145265310.1">
    <property type="nucleotide sequence ID" value="NZ_CP036316.1"/>
</dbReference>
<evidence type="ECO:0000256" key="1">
    <source>
        <dbReference type="ARBA" id="ARBA00006865"/>
    </source>
</evidence>
<gene>
    <name evidence="4" type="primary">exsH</name>
    <name evidence="4" type="ORF">V22_35790</name>
</gene>
<dbReference type="InterPro" id="IPR000757">
    <property type="entry name" value="Beta-glucanase-like"/>
</dbReference>
<dbReference type="AlphaFoldDB" id="A0A517TD64"/>
<sequence precursor="true">MRSYIAIAAVCVMFSSVIPARCEEQAEDQNRDYTEFNYGQVAEGSEDWVQAIRVTQPELRSDVSGIVTVTFNAESMTEATAFCWQQSAASNADNRWGRDVNLTPDGIVLDKRGNGWFKFNAEEFPNGPMTVRIYARNEAGRKDIFELQLFNTGGVVWEQGIPDNAPPAASSMQLVFEDDFDRTLSISNDGRDTTYASHKPGGGDFSGWQFSDVLGEGKPFSRKGTWLRIAARKDEESPKGRSGIIASVDMDFDGIWAKAPCYFECRFTAQSAIGTWPAFWTLALGDGSDELDIVEAYGGKGKGNPNHPGYSIVSHFWNQKNPDGSKKKGYSTRADIMNLGGKSYWSTTFHTYGVYVGLEETVYYFDDIEVLRHPSGEISKTSPHFFLINLAIGGISGWPIDLERYENGSDMWIDYVRVFAEEPVDPDYTPALGPKPQLASAGVGLNFQVKDDRTTRLKAGVTAGHDAVSQRNWNNLIGHAGEVASLNDSNGESVPEMKAVWKVPGGNDQAWRSRKAREWGFQHGNLALQSGFIQLGGTLDISGIPYQNYDLYVYVGAGDNAGGGSVTLTSPQPGEVGPVKTYYYNHGWLEGKFHISDATDAARLKDGNVVVFKGNSANSVQLDWSGDLNGGWTGVTGVQVVERP</sequence>
<feature type="chain" id="PRO_5022126980" evidence="2">
    <location>
        <begin position="21"/>
        <end position="644"/>
    </location>
</feature>
<keyword evidence="2" id="KW-0732">Signal</keyword>
<feature type="domain" description="GH16" evidence="3">
    <location>
        <begin position="155"/>
        <end position="424"/>
    </location>
</feature>
<comment type="similarity">
    <text evidence="1">Belongs to the glycosyl hydrolase 16 family.</text>
</comment>
<keyword evidence="5" id="KW-1185">Reference proteome</keyword>
<dbReference type="EC" id="3.2.1.-" evidence="4"/>
<reference evidence="4 5" key="1">
    <citation type="submission" date="2019-02" db="EMBL/GenBank/DDBJ databases">
        <title>Deep-cultivation of Planctomycetes and their phenomic and genomic characterization uncovers novel biology.</title>
        <authorList>
            <person name="Wiegand S."/>
            <person name="Jogler M."/>
            <person name="Boedeker C."/>
            <person name="Pinto D."/>
            <person name="Vollmers J."/>
            <person name="Rivas-Marin E."/>
            <person name="Kohn T."/>
            <person name="Peeters S.H."/>
            <person name="Heuer A."/>
            <person name="Rast P."/>
            <person name="Oberbeckmann S."/>
            <person name="Bunk B."/>
            <person name="Jeske O."/>
            <person name="Meyerdierks A."/>
            <person name="Storesund J.E."/>
            <person name="Kallscheuer N."/>
            <person name="Luecker S."/>
            <person name="Lage O.M."/>
            <person name="Pohl T."/>
            <person name="Merkel B.J."/>
            <person name="Hornburger P."/>
            <person name="Mueller R.-W."/>
            <person name="Bruemmer F."/>
            <person name="Labrenz M."/>
            <person name="Spormann A.M."/>
            <person name="Op den Camp H."/>
            <person name="Overmann J."/>
            <person name="Amann R."/>
            <person name="Jetten M.S.M."/>
            <person name="Mascher T."/>
            <person name="Medema M.H."/>
            <person name="Devos D.P."/>
            <person name="Kaster A.-K."/>
            <person name="Ovreas L."/>
            <person name="Rohde M."/>
            <person name="Galperin M.Y."/>
            <person name="Jogler C."/>
        </authorList>
    </citation>
    <scope>NUCLEOTIDE SEQUENCE [LARGE SCALE GENOMIC DNA]</scope>
    <source>
        <strain evidence="4 5">V22</strain>
    </source>
</reference>
<evidence type="ECO:0000313" key="5">
    <source>
        <dbReference type="Proteomes" id="UP000319976"/>
    </source>
</evidence>
<dbReference type="SUPFAM" id="SSF49899">
    <property type="entry name" value="Concanavalin A-like lectins/glucanases"/>
    <property type="match status" value="1"/>
</dbReference>
<organism evidence="4 5">
    <name type="scientific">Calycomorphotria hydatis</name>
    <dbReference type="NCBI Taxonomy" id="2528027"/>
    <lineage>
        <taxon>Bacteria</taxon>
        <taxon>Pseudomonadati</taxon>
        <taxon>Planctomycetota</taxon>
        <taxon>Planctomycetia</taxon>
        <taxon>Planctomycetales</taxon>
        <taxon>Planctomycetaceae</taxon>
        <taxon>Calycomorphotria</taxon>
    </lineage>
</organism>
<dbReference type="InterPro" id="IPR013320">
    <property type="entry name" value="ConA-like_dom_sf"/>
</dbReference>
<name>A0A517TD64_9PLAN</name>
<accession>A0A517TD64</accession>
<dbReference type="PANTHER" id="PTHR10963">
    <property type="entry name" value="GLYCOSYL HYDROLASE-RELATED"/>
    <property type="match status" value="1"/>
</dbReference>
<protein>
    <submittedName>
        <fullName evidence="4">Endo-1,3-1,4-beta-glycanase ExsH</fullName>
        <ecNumber evidence="4">3.2.1.-</ecNumber>
    </submittedName>
</protein>
<evidence type="ECO:0000256" key="2">
    <source>
        <dbReference type="SAM" id="SignalP"/>
    </source>
</evidence>
<dbReference type="PANTHER" id="PTHR10963:SF55">
    <property type="entry name" value="GLYCOSIDE HYDROLASE FAMILY 16 PROTEIN"/>
    <property type="match status" value="1"/>
</dbReference>
<keyword evidence="4" id="KW-0378">Hydrolase</keyword>
<evidence type="ECO:0000259" key="3">
    <source>
        <dbReference type="PROSITE" id="PS51762"/>
    </source>
</evidence>
<dbReference type="GO" id="GO:0004553">
    <property type="term" value="F:hydrolase activity, hydrolyzing O-glycosyl compounds"/>
    <property type="evidence" value="ECO:0007669"/>
    <property type="project" value="InterPro"/>
</dbReference>
<dbReference type="OrthoDB" id="230357at2"/>
<proteinExistence type="inferred from homology"/>